<dbReference type="RefSeq" id="WP_379835730.1">
    <property type="nucleotide sequence ID" value="NZ_JBHRYQ010000001.1"/>
</dbReference>
<keyword evidence="3" id="KW-1185">Reference proteome</keyword>
<gene>
    <name evidence="2" type="ORF">ACFOOI_05005</name>
</gene>
<feature type="signal peptide" evidence="1">
    <location>
        <begin position="1"/>
        <end position="20"/>
    </location>
</feature>
<name>A0ABV7YT36_9BACT</name>
<dbReference type="Proteomes" id="UP001595616">
    <property type="component" value="Unassembled WGS sequence"/>
</dbReference>
<protein>
    <recommendedName>
        <fullName evidence="4">Lipocalin-like domain-containing protein</fullName>
    </recommendedName>
</protein>
<dbReference type="PROSITE" id="PS51257">
    <property type="entry name" value="PROKAR_LIPOPROTEIN"/>
    <property type="match status" value="1"/>
</dbReference>
<comment type="caution">
    <text evidence="2">The sequence shown here is derived from an EMBL/GenBank/DDBJ whole genome shotgun (WGS) entry which is preliminary data.</text>
</comment>
<accession>A0ABV7YT36</accession>
<keyword evidence="1" id="KW-0732">Signal</keyword>
<evidence type="ECO:0000256" key="1">
    <source>
        <dbReference type="SAM" id="SignalP"/>
    </source>
</evidence>
<proteinExistence type="predicted"/>
<evidence type="ECO:0000313" key="2">
    <source>
        <dbReference type="EMBL" id="MFC3810002.1"/>
    </source>
</evidence>
<evidence type="ECO:0008006" key="4">
    <source>
        <dbReference type="Google" id="ProtNLM"/>
    </source>
</evidence>
<feature type="chain" id="PRO_5047420752" description="Lipocalin-like domain-containing protein" evidence="1">
    <location>
        <begin position="21"/>
        <end position="148"/>
    </location>
</feature>
<organism evidence="2 3">
    <name type="scientific">Lacihabitans lacunae</name>
    <dbReference type="NCBI Taxonomy" id="1028214"/>
    <lineage>
        <taxon>Bacteria</taxon>
        <taxon>Pseudomonadati</taxon>
        <taxon>Bacteroidota</taxon>
        <taxon>Cytophagia</taxon>
        <taxon>Cytophagales</taxon>
        <taxon>Leadbetterellaceae</taxon>
        <taxon>Lacihabitans</taxon>
    </lineage>
</organism>
<sequence>MNKKVLTFSFATLLALVVTSCGTKVAPVSERIAKIWTASSVKENSVEVYKLGGNSNTKPGYATYKLDLSTPPTVILREVDGGTYTGKYSISGDTKLSITGLIPEPTGTGGTLDFTITSIGDTELVLTANQSYPKTGNTKNVYTLASAN</sequence>
<evidence type="ECO:0000313" key="3">
    <source>
        <dbReference type="Proteomes" id="UP001595616"/>
    </source>
</evidence>
<dbReference type="EMBL" id="JBHRYQ010000001">
    <property type="protein sequence ID" value="MFC3810002.1"/>
    <property type="molecule type" value="Genomic_DNA"/>
</dbReference>
<reference evidence="3" key="1">
    <citation type="journal article" date="2019" name="Int. J. Syst. Evol. Microbiol.">
        <title>The Global Catalogue of Microorganisms (GCM) 10K type strain sequencing project: providing services to taxonomists for standard genome sequencing and annotation.</title>
        <authorList>
            <consortium name="The Broad Institute Genomics Platform"/>
            <consortium name="The Broad Institute Genome Sequencing Center for Infectious Disease"/>
            <person name="Wu L."/>
            <person name="Ma J."/>
        </authorList>
    </citation>
    <scope>NUCLEOTIDE SEQUENCE [LARGE SCALE GENOMIC DNA]</scope>
    <source>
        <strain evidence="3">CECT 7956</strain>
    </source>
</reference>